<keyword evidence="2" id="KW-1185">Reference proteome</keyword>
<sequence length="56" mass="6461">MAPDILSQILNKLPESEHMEMSSFLGLAIVEQINELRNELNTLTEIIAEYRDETEK</sequence>
<reference evidence="1" key="1">
    <citation type="submission" date="2020-05" db="EMBL/GenBank/DDBJ databases">
        <title>Phylogenomic resolution of chytrid fungi.</title>
        <authorList>
            <person name="Stajich J.E."/>
            <person name="Amses K."/>
            <person name="Simmons R."/>
            <person name="Seto K."/>
            <person name="Myers J."/>
            <person name="Bonds A."/>
            <person name="Quandt C.A."/>
            <person name="Barry K."/>
            <person name="Liu P."/>
            <person name="Grigoriev I."/>
            <person name="Longcore J.E."/>
            <person name="James T.Y."/>
        </authorList>
    </citation>
    <scope>NUCLEOTIDE SEQUENCE</scope>
    <source>
        <strain evidence="1">JEL0513</strain>
    </source>
</reference>
<feature type="non-terminal residue" evidence="1">
    <location>
        <position position="56"/>
    </location>
</feature>
<dbReference type="AlphaFoldDB" id="A0AAD5SQ39"/>
<dbReference type="EMBL" id="JADGJH010003660">
    <property type="protein sequence ID" value="KAJ3089560.1"/>
    <property type="molecule type" value="Genomic_DNA"/>
</dbReference>
<evidence type="ECO:0000313" key="2">
    <source>
        <dbReference type="Proteomes" id="UP001211907"/>
    </source>
</evidence>
<dbReference type="Proteomes" id="UP001211907">
    <property type="component" value="Unassembled WGS sequence"/>
</dbReference>
<gene>
    <name evidence="1" type="ORF">HK100_007720</name>
</gene>
<name>A0AAD5SQ39_9FUNG</name>
<evidence type="ECO:0000313" key="1">
    <source>
        <dbReference type="EMBL" id="KAJ3089560.1"/>
    </source>
</evidence>
<organism evidence="1 2">
    <name type="scientific">Physocladia obscura</name>
    <dbReference type="NCBI Taxonomy" id="109957"/>
    <lineage>
        <taxon>Eukaryota</taxon>
        <taxon>Fungi</taxon>
        <taxon>Fungi incertae sedis</taxon>
        <taxon>Chytridiomycota</taxon>
        <taxon>Chytridiomycota incertae sedis</taxon>
        <taxon>Chytridiomycetes</taxon>
        <taxon>Chytridiales</taxon>
        <taxon>Chytriomycetaceae</taxon>
        <taxon>Physocladia</taxon>
    </lineage>
</organism>
<proteinExistence type="predicted"/>
<accession>A0AAD5SQ39</accession>
<protein>
    <submittedName>
        <fullName evidence="1">Uncharacterized protein</fullName>
    </submittedName>
</protein>
<comment type="caution">
    <text evidence="1">The sequence shown here is derived from an EMBL/GenBank/DDBJ whole genome shotgun (WGS) entry which is preliminary data.</text>
</comment>